<evidence type="ECO:0000256" key="1">
    <source>
        <dbReference type="SAM" id="Phobius"/>
    </source>
</evidence>
<evidence type="ECO:0000313" key="3">
    <source>
        <dbReference type="Proteomes" id="UP000664132"/>
    </source>
</evidence>
<feature type="transmembrane region" description="Helical" evidence="1">
    <location>
        <begin position="61"/>
        <end position="83"/>
    </location>
</feature>
<dbReference type="Proteomes" id="UP000664132">
    <property type="component" value="Unassembled WGS sequence"/>
</dbReference>
<sequence length="147" mass="16026">MPTAPGRPPFKIAIGKDGSLKLQADKSSTSQELQVIDTKIGSRQAALISILYDFVHSNKKFIICCIAGVTVYCYLIAPPMAWATDSVYTTKVMAETQKAVAETQKMVVEKQRGSSSFWICAALAAACAFTSAGRRFARAVSRKLEIW</sequence>
<name>A0A8H7WFJ7_9HELO</name>
<feature type="transmembrane region" description="Helical" evidence="1">
    <location>
        <begin position="115"/>
        <end position="133"/>
    </location>
</feature>
<gene>
    <name evidence="2" type="ORF">IFR04_002910</name>
</gene>
<keyword evidence="3" id="KW-1185">Reference proteome</keyword>
<keyword evidence="1" id="KW-0472">Membrane</keyword>
<proteinExistence type="predicted"/>
<reference evidence="2" key="1">
    <citation type="submission" date="2021-02" db="EMBL/GenBank/DDBJ databases">
        <title>Genome sequence Cadophora malorum strain M34.</title>
        <authorList>
            <person name="Stefanovic E."/>
            <person name="Vu D."/>
            <person name="Scully C."/>
            <person name="Dijksterhuis J."/>
            <person name="Roader J."/>
            <person name="Houbraken J."/>
        </authorList>
    </citation>
    <scope>NUCLEOTIDE SEQUENCE</scope>
    <source>
        <strain evidence="2">M34</strain>
    </source>
</reference>
<comment type="caution">
    <text evidence="2">The sequence shown here is derived from an EMBL/GenBank/DDBJ whole genome shotgun (WGS) entry which is preliminary data.</text>
</comment>
<organism evidence="2 3">
    <name type="scientific">Cadophora malorum</name>
    <dbReference type="NCBI Taxonomy" id="108018"/>
    <lineage>
        <taxon>Eukaryota</taxon>
        <taxon>Fungi</taxon>
        <taxon>Dikarya</taxon>
        <taxon>Ascomycota</taxon>
        <taxon>Pezizomycotina</taxon>
        <taxon>Leotiomycetes</taxon>
        <taxon>Helotiales</taxon>
        <taxon>Ploettnerulaceae</taxon>
        <taxon>Cadophora</taxon>
    </lineage>
</organism>
<keyword evidence="1" id="KW-0812">Transmembrane</keyword>
<dbReference type="EMBL" id="JAFJYH010000027">
    <property type="protein sequence ID" value="KAG4423915.1"/>
    <property type="molecule type" value="Genomic_DNA"/>
</dbReference>
<evidence type="ECO:0000313" key="2">
    <source>
        <dbReference type="EMBL" id="KAG4423915.1"/>
    </source>
</evidence>
<accession>A0A8H7WFJ7</accession>
<evidence type="ECO:0008006" key="4">
    <source>
        <dbReference type="Google" id="ProtNLM"/>
    </source>
</evidence>
<keyword evidence="1" id="KW-1133">Transmembrane helix</keyword>
<dbReference type="OrthoDB" id="10408281at2759"/>
<dbReference type="AlphaFoldDB" id="A0A8H7WFJ7"/>
<protein>
    <recommendedName>
        <fullName evidence="4">Transmembrane protein</fullName>
    </recommendedName>
</protein>